<dbReference type="InterPro" id="IPR011545">
    <property type="entry name" value="DEAD/DEAH_box_helicase_dom"/>
</dbReference>
<reference evidence="6 7" key="1">
    <citation type="submission" date="2019-08" db="EMBL/GenBank/DDBJ databases">
        <title>Archaea genome.</title>
        <authorList>
            <person name="Kajale S."/>
            <person name="Shouche Y."/>
            <person name="Deshpande N."/>
            <person name="Sharma A."/>
        </authorList>
    </citation>
    <scope>NUCLEOTIDE SEQUENCE [LARGE SCALE GENOMIC DNA]</scope>
    <source>
        <strain evidence="6 7">ESP3B_9</strain>
    </source>
</reference>
<proteinExistence type="predicted"/>
<dbReference type="GO" id="GO:0005524">
    <property type="term" value="F:ATP binding"/>
    <property type="evidence" value="ECO:0007669"/>
    <property type="project" value="UniProtKB-KW"/>
</dbReference>
<dbReference type="Proteomes" id="UP000324104">
    <property type="component" value="Unassembled WGS sequence"/>
</dbReference>
<feature type="region of interest" description="Disordered" evidence="3">
    <location>
        <begin position="812"/>
        <end position="853"/>
    </location>
</feature>
<organism evidence="6 7">
    <name type="scientific">Natrialba swarupiae</name>
    <dbReference type="NCBI Taxonomy" id="2448032"/>
    <lineage>
        <taxon>Archaea</taxon>
        <taxon>Methanobacteriati</taxon>
        <taxon>Methanobacteriota</taxon>
        <taxon>Stenosarchaea group</taxon>
        <taxon>Halobacteria</taxon>
        <taxon>Halobacteriales</taxon>
        <taxon>Natrialbaceae</taxon>
        <taxon>Natrialba</taxon>
    </lineage>
</organism>
<feature type="region of interest" description="Disordered" evidence="3">
    <location>
        <begin position="242"/>
        <end position="300"/>
    </location>
</feature>
<dbReference type="InterPro" id="IPR018973">
    <property type="entry name" value="MZB"/>
</dbReference>
<keyword evidence="6" id="KW-0378">Hydrolase</keyword>
<dbReference type="GO" id="GO:0043138">
    <property type="term" value="F:3'-5' DNA helicase activity"/>
    <property type="evidence" value="ECO:0007669"/>
    <property type="project" value="TreeGrafter"/>
</dbReference>
<evidence type="ECO:0000256" key="1">
    <source>
        <dbReference type="ARBA" id="ARBA00022741"/>
    </source>
</evidence>
<feature type="compositionally biased region" description="Basic and acidic residues" evidence="3">
    <location>
        <begin position="824"/>
        <end position="836"/>
    </location>
</feature>
<evidence type="ECO:0000313" key="6">
    <source>
        <dbReference type="EMBL" id="TYT63502.1"/>
    </source>
</evidence>
<keyword evidence="7" id="KW-1185">Reference proteome</keyword>
<evidence type="ECO:0000259" key="4">
    <source>
        <dbReference type="PROSITE" id="PS51192"/>
    </source>
</evidence>
<dbReference type="InterPro" id="IPR001650">
    <property type="entry name" value="Helicase_C-like"/>
</dbReference>
<protein>
    <submittedName>
        <fullName evidence="6">DEAD/DEAH box helicase</fullName>
    </submittedName>
</protein>
<dbReference type="GO" id="GO:0036297">
    <property type="term" value="P:interstrand cross-link repair"/>
    <property type="evidence" value="ECO:0007669"/>
    <property type="project" value="TreeGrafter"/>
</dbReference>
<sequence length="853" mass="93635">MNSNVPDDDVISGDGIALSGEELAASYPAGRYHGQIRDQFTIPEREPQYVPAVEVLPAELASRLEVDLWSHQAEALSALRAGENVCVSTSTSSGKTYVYGLEIARQYLEDPDVRALLVYPTKALSRDQRGELEELFGHLGVDVSVGVYDGDTDPETKSRIREESNVVITNVAGLNQYLEGHHRWAAFHANCSLVVVDEAHSWTGISGMHAAWILRRARRVAEWYGGDPQYVLTSATIGNPGEHARALTGEPATVIDDDGSPSGRRQLVFWEPPSNDESPADSADLGEGRGRDDRSAGTRPATVEAPELWAHLCASDVSSLLFCGSRKGTELAVDRATDYLETPSLPDRGDVELAAYNAGHGARSRRETETRLADGTLDGVATTSALEVGIDVGRIDGAVLQGHPGSRASFWQRLGRAGRGRREALLAFVPRYSTLDRYVLEHPEYVLEGEPERAVVDLENNPVYLQHVRCATQELPLSREDADRFGGIERLRQAVEYGRRTGDLEGTLAGGVSYAHRDRPQDAVSLYAAGGNAFDVRLAGAESFDHEPIGRARAYRDYHEGATVRYRGEQYQVRELREDGPQPYVELESVDVDYYTQSQRQVSIYDTEIRDSRRVGAFRLNRGYGTVTARYNKYAKRDVSTGETIEAGLETGVSPLEMRTELCWAEVPPALERAVTDAHADYLDEDCEEIPPHLHGYLGGIHAIEHAMIAVTPLELTVDPADLGGLATNRLPDRPDRSGWFIYDGVDGGLGFSRRIYERFEDVTRRARALMVDCGCGRDDGCPACLMDPRCGNDNKPLYSPAATAVIDALLEGEDEPVHEDDEPAHVDGESAHVDDVPDDGDRDDRRPPASVS</sequence>
<feature type="domain" description="Helicase C-terminal" evidence="5">
    <location>
        <begin position="307"/>
        <end position="469"/>
    </location>
</feature>
<dbReference type="Pfam" id="PF09369">
    <property type="entry name" value="MZB"/>
    <property type="match status" value="1"/>
</dbReference>
<dbReference type="PANTHER" id="PTHR47957">
    <property type="entry name" value="ATP-DEPENDENT HELICASE HRQ1"/>
    <property type="match status" value="1"/>
</dbReference>
<feature type="compositionally biased region" description="Acidic residues" evidence="3">
    <location>
        <begin position="812"/>
        <end position="823"/>
    </location>
</feature>
<dbReference type="PROSITE" id="PS51194">
    <property type="entry name" value="HELICASE_CTER"/>
    <property type="match status" value="1"/>
</dbReference>
<keyword evidence="1" id="KW-0547">Nucleotide-binding</keyword>
<comment type="caution">
    <text evidence="6">The sequence shown here is derived from an EMBL/GenBank/DDBJ whole genome shotgun (WGS) entry which is preliminary data.</text>
</comment>
<keyword evidence="2" id="KW-0067">ATP-binding</keyword>
<feature type="domain" description="Helicase ATP-binding" evidence="4">
    <location>
        <begin position="76"/>
        <end position="255"/>
    </location>
</feature>
<dbReference type="EMBL" id="VTAW01000002">
    <property type="protein sequence ID" value="TYT63502.1"/>
    <property type="molecule type" value="Genomic_DNA"/>
</dbReference>
<dbReference type="InterPro" id="IPR027417">
    <property type="entry name" value="P-loop_NTPase"/>
</dbReference>
<dbReference type="Pfam" id="PF00271">
    <property type="entry name" value="Helicase_C"/>
    <property type="match status" value="1"/>
</dbReference>
<name>A0A5D5AUH6_9EURY</name>
<feature type="compositionally biased region" description="Basic and acidic residues" evidence="3">
    <location>
        <begin position="843"/>
        <end position="853"/>
    </location>
</feature>
<dbReference type="InterPro" id="IPR014001">
    <property type="entry name" value="Helicase_ATP-bd"/>
</dbReference>
<dbReference type="GO" id="GO:0006289">
    <property type="term" value="P:nucleotide-excision repair"/>
    <property type="evidence" value="ECO:0007669"/>
    <property type="project" value="TreeGrafter"/>
</dbReference>
<dbReference type="SMART" id="SM00487">
    <property type="entry name" value="DEXDc"/>
    <property type="match status" value="1"/>
</dbReference>
<dbReference type="PANTHER" id="PTHR47957:SF3">
    <property type="entry name" value="ATP-DEPENDENT HELICASE HRQ1"/>
    <property type="match status" value="1"/>
</dbReference>
<evidence type="ECO:0000259" key="5">
    <source>
        <dbReference type="PROSITE" id="PS51194"/>
    </source>
</evidence>
<evidence type="ECO:0000256" key="2">
    <source>
        <dbReference type="ARBA" id="ARBA00022840"/>
    </source>
</evidence>
<dbReference type="AlphaFoldDB" id="A0A5D5AUH6"/>
<dbReference type="SUPFAM" id="SSF52540">
    <property type="entry name" value="P-loop containing nucleoside triphosphate hydrolases"/>
    <property type="match status" value="1"/>
</dbReference>
<gene>
    <name evidence="6" type="ORF">FYC77_02700</name>
</gene>
<evidence type="ECO:0000313" key="7">
    <source>
        <dbReference type="Proteomes" id="UP000324104"/>
    </source>
</evidence>
<dbReference type="SMART" id="SM00490">
    <property type="entry name" value="HELICc"/>
    <property type="match status" value="1"/>
</dbReference>
<feature type="compositionally biased region" description="Basic and acidic residues" evidence="3">
    <location>
        <begin position="286"/>
        <end position="296"/>
    </location>
</feature>
<dbReference type="GO" id="GO:0003676">
    <property type="term" value="F:nucleic acid binding"/>
    <property type="evidence" value="ECO:0007669"/>
    <property type="project" value="InterPro"/>
</dbReference>
<dbReference type="Pfam" id="PF00270">
    <property type="entry name" value="DEAD"/>
    <property type="match status" value="1"/>
</dbReference>
<dbReference type="Gene3D" id="3.40.50.300">
    <property type="entry name" value="P-loop containing nucleotide triphosphate hydrolases"/>
    <property type="match status" value="2"/>
</dbReference>
<dbReference type="PROSITE" id="PS51192">
    <property type="entry name" value="HELICASE_ATP_BIND_1"/>
    <property type="match status" value="1"/>
</dbReference>
<accession>A0A5D5AUH6</accession>
<evidence type="ECO:0000256" key="3">
    <source>
        <dbReference type="SAM" id="MobiDB-lite"/>
    </source>
</evidence>
<keyword evidence="6" id="KW-0347">Helicase</keyword>
<dbReference type="RefSeq" id="WP_149079969.1">
    <property type="nucleotide sequence ID" value="NZ_VTAW01000002.1"/>
</dbReference>